<feature type="chain" id="PRO_5022865695" evidence="1">
    <location>
        <begin position="25"/>
        <end position="439"/>
    </location>
</feature>
<keyword evidence="3" id="KW-1185">Reference proteome</keyword>
<dbReference type="PANTHER" id="PTHR43649:SF12">
    <property type="entry name" value="DIACETYLCHITOBIOSE BINDING PROTEIN DASA"/>
    <property type="match status" value="1"/>
</dbReference>
<dbReference type="Gene3D" id="3.40.190.10">
    <property type="entry name" value="Periplasmic binding protein-like II"/>
    <property type="match status" value="1"/>
</dbReference>
<dbReference type="PROSITE" id="PS51257">
    <property type="entry name" value="PROKAR_LIPOPROTEIN"/>
    <property type="match status" value="1"/>
</dbReference>
<dbReference type="OrthoDB" id="2509690at2"/>
<dbReference type="PANTHER" id="PTHR43649">
    <property type="entry name" value="ARABINOSE-BINDING PROTEIN-RELATED"/>
    <property type="match status" value="1"/>
</dbReference>
<reference evidence="2 3" key="1">
    <citation type="submission" date="2019-07" db="EMBL/GenBank/DDBJ databases">
        <title>Quadrisphaera sp. strain DD2A genome sequencing and assembly.</title>
        <authorList>
            <person name="Kim I."/>
        </authorList>
    </citation>
    <scope>NUCLEOTIDE SEQUENCE [LARGE SCALE GENOMIC DNA]</scope>
    <source>
        <strain evidence="2 3">DD2A</strain>
    </source>
</reference>
<name>A0A5C8ZB21_9ACTN</name>
<dbReference type="AlphaFoldDB" id="A0A5C8ZB21"/>
<dbReference type="Proteomes" id="UP000321234">
    <property type="component" value="Unassembled WGS sequence"/>
</dbReference>
<dbReference type="PROSITE" id="PS51318">
    <property type="entry name" value="TAT"/>
    <property type="match status" value="1"/>
</dbReference>
<evidence type="ECO:0000313" key="3">
    <source>
        <dbReference type="Proteomes" id="UP000321234"/>
    </source>
</evidence>
<evidence type="ECO:0000256" key="1">
    <source>
        <dbReference type="SAM" id="SignalP"/>
    </source>
</evidence>
<gene>
    <name evidence="2" type="ORF">FMM08_16915</name>
</gene>
<sequence length="439" mass="46714">MRTRREFLALAGLAGLAGVSPALAGCGSGVLPAPDTTAAGFGQDATGVLRLWARSDTQTGTQAVVDAFHASQDRIRVELTPVLGTQYVTKLATAIRARAVPDLLAMNDIDTILFIVRDVFTDLTDLVAQLPGREQLSPGQTALSTLDDRVYGLPFLADDSVLWHNTELLGRASVDPASLTDLDGCLAAARAVRELGGDTYGWSLAGNASGIIGFVTQPHTWAAGTDMISGEVGEQRGGIEGNGALRAVLDFYRTMWSEGLMPRGNFSDTGTSWGSDFTAGEVGLLPGNYFAAVMDQPAEVAARTGVSLLPGPTGGVSFFTGGDNLCIPRGAQNASAAWEFTRFALDVAQQERLPVGGYFPVRADAATDRYREEFPLAVAPLEQIRAGYAPRTLSYNLLYNQPDSPYFEMFRRAVFDGDVDGAMAGAQSAYDRVLEQAQR</sequence>
<accession>A0A5C8ZB21</accession>
<evidence type="ECO:0000313" key="2">
    <source>
        <dbReference type="EMBL" id="TXR55152.1"/>
    </source>
</evidence>
<dbReference type="Pfam" id="PF13416">
    <property type="entry name" value="SBP_bac_8"/>
    <property type="match status" value="1"/>
</dbReference>
<dbReference type="InterPro" id="IPR006311">
    <property type="entry name" value="TAT_signal"/>
</dbReference>
<dbReference type="RefSeq" id="WP_147927542.1">
    <property type="nucleotide sequence ID" value="NZ_VKAC01000010.1"/>
</dbReference>
<proteinExistence type="predicted"/>
<dbReference type="SUPFAM" id="SSF53850">
    <property type="entry name" value="Periplasmic binding protein-like II"/>
    <property type="match status" value="1"/>
</dbReference>
<dbReference type="InterPro" id="IPR006059">
    <property type="entry name" value="SBP"/>
</dbReference>
<protein>
    <submittedName>
        <fullName evidence="2">Extracellular solute-binding protein</fullName>
    </submittedName>
</protein>
<organism evidence="2 3">
    <name type="scientific">Quadrisphaera setariae</name>
    <dbReference type="NCBI Taxonomy" id="2593304"/>
    <lineage>
        <taxon>Bacteria</taxon>
        <taxon>Bacillati</taxon>
        <taxon>Actinomycetota</taxon>
        <taxon>Actinomycetes</taxon>
        <taxon>Kineosporiales</taxon>
        <taxon>Kineosporiaceae</taxon>
        <taxon>Quadrisphaera</taxon>
    </lineage>
</organism>
<dbReference type="EMBL" id="VKAC01000010">
    <property type="protein sequence ID" value="TXR55152.1"/>
    <property type="molecule type" value="Genomic_DNA"/>
</dbReference>
<feature type="signal peptide" evidence="1">
    <location>
        <begin position="1"/>
        <end position="24"/>
    </location>
</feature>
<keyword evidence="1" id="KW-0732">Signal</keyword>
<dbReference type="InterPro" id="IPR050490">
    <property type="entry name" value="Bact_solute-bd_prot1"/>
</dbReference>
<comment type="caution">
    <text evidence="2">The sequence shown here is derived from an EMBL/GenBank/DDBJ whole genome shotgun (WGS) entry which is preliminary data.</text>
</comment>